<comment type="caution">
    <text evidence="1">The sequence shown here is derived from an EMBL/GenBank/DDBJ whole genome shotgun (WGS) entry which is preliminary data.</text>
</comment>
<sequence length="99" mass="11247">MTDITPEISDALYDPKAGGAHMRFWCSMHDPEAFWLRHPDVARCEATFLMGEEIGDQGYEVRLWLTHEGWERALRPGVDRSDHAQFDAIGGRTSARGRS</sequence>
<dbReference type="Proteomes" id="UP000639859">
    <property type="component" value="Unassembled WGS sequence"/>
</dbReference>
<dbReference type="EMBL" id="JADWOX010000006">
    <property type="protein sequence ID" value="MBI1684192.1"/>
    <property type="molecule type" value="Genomic_DNA"/>
</dbReference>
<evidence type="ECO:0000313" key="2">
    <source>
        <dbReference type="Proteomes" id="UP000639859"/>
    </source>
</evidence>
<keyword evidence="2" id="KW-1185">Reference proteome</keyword>
<protein>
    <submittedName>
        <fullName evidence="1">Uncharacterized protein</fullName>
    </submittedName>
</protein>
<dbReference type="RefSeq" id="WP_198576114.1">
    <property type="nucleotide sequence ID" value="NZ_JADWOX010000006.1"/>
</dbReference>
<name>A0ABS0SX18_9CAUL</name>
<gene>
    <name evidence="1" type="ORF">I4Q42_10990</name>
</gene>
<proteinExistence type="predicted"/>
<organism evidence="1 2">
    <name type="scientific">Caulobacter hibisci</name>
    <dbReference type="NCBI Taxonomy" id="2035993"/>
    <lineage>
        <taxon>Bacteria</taxon>
        <taxon>Pseudomonadati</taxon>
        <taxon>Pseudomonadota</taxon>
        <taxon>Alphaproteobacteria</taxon>
        <taxon>Caulobacterales</taxon>
        <taxon>Caulobacteraceae</taxon>
        <taxon>Caulobacter</taxon>
    </lineage>
</organism>
<accession>A0ABS0SX18</accession>
<evidence type="ECO:0000313" key="1">
    <source>
        <dbReference type="EMBL" id="MBI1684192.1"/>
    </source>
</evidence>
<reference evidence="1 2" key="1">
    <citation type="submission" date="2020-11" db="EMBL/GenBank/DDBJ databases">
        <title>genome sequence of strain KACC 18849.</title>
        <authorList>
            <person name="Gao J."/>
            <person name="Zhang X."/>
        </authorList>
    </citation>
    <scope>NUCLEOTIDE SEQUENCE [LARGE SCALE GENOMIC DNA]</scope>
    <source>
        <strain evidence="1 2">KACC 18849</strain>
    </source>
</reference>